<feature type="domain" description="Transcription regulator PadR C-terminal" evidence="2">
    <location>
        <begin position="91"/>
        <end position="174"/>
    </location>
</feature>
<organism evidence="3 4">
    <name type="scientific">Acinetobacter guerrae</name>
    <dbReference type="NCBI Taxonomy" id="1843371"/>
    <lineage>
        <taxon>Bacteria</taxon>
        <taxon>Pseudomonadati</taxon>
        <taxon>Pseudomonadota</taxon>
        <taxon>Gammaproteobacteria</taxon>
        <taxon>Moraxellales</taxon>
        <taxon>Moraxellaceae</taxon>
        <taxon>Acinetobacter</taxon>
    </lineage>
</organism>
<dbReference type="PANTHER" id="PTHR43252:SF4">
    <property type="entry name" value="TRANSCRIPTIONAL REGULATORY PROTEIN"/>
    <property type="match status" value="1"/>
</dbReference>
<protein>
    <submittedName>
        <fullName evidence="3">PadR family transcriptional regulator</fullName>
    </submittedName>
</protein>
<keyword evidence="4" id="KW-1185">Reference proteome</keyword>
<gene>
    <name evidence="3" type="ORF">D7V21_03540</name>
</gene>
<dbReference type="Proteomes" id="UP000269001">
    <property type="component" value="Unassembled WGS sequence"/>
</dbReference>
<dbReference type="Gene3D" id="6.10.140.190">
    <property type="match status" value="1"/>
</dbReference>
<dbReference type="InterPro" id="IPR018309">
    <property type="entry name" value="Tscrpt_reg_PadR_C"/>
</dbReference>
<sequence length="180" mass="21437">MSLSHVLLTSLLEKPSTGFELARRFDRSMGFFWNASHQQIYRELNNMLGKGWISTIEEENEHSRKKTYQVEQPGRVELADWLIQKSEPAQLREDLMVRLRAEAQLGGNQIILELERHLFLHKNKLEIYQTMYDKDFKNQTKQDRVLFIHKKVLELGINLEKGWIDWLEDVIPQLKQFENI</sequence>
<accession>A0A3A8EL93</accession>
<evidence type="ECO:0000313" key="4">
    <source>
        <dbReference type="Proteomes" id="UP000269001"/>
    </source>
</evidence>
<proteinExistence type="predicted"/>
<dbReference type="OrthoDB" id="3186544at2"/>
<evidence type="ECO:0000313" key="3">
    <source>
        <dbReference type="EMBL" id="RKG35385.1"/>
    </source>
</evidence>
<dbReference type="InterPro" id="IPR005149">
    <property type="entry name" value="Tscrpt_reg_PadR_N"/>
</dbReference>
<dbReference type="SUPFAM" id="SSF46785">
    <property type="entry name" value="Winged helix' DNA-binding domain"/>
    <property type="match status" value="1"/>
</dbReference>
<dbReference type="Pfam" id="PF10400">
    <property type="entry name" value="Vir_act_alpha_C"/>
    <property type="match status" value="1"/>
</dbReference>
<evidence type="ECO:0000259" key="1">
    <source>
        <dbReference type="Pfam" id="PF03551"/>
    </source>
</evidence>
<dbReference type="Pfam" id="PF03551">
    <property type="entry name" value="PadR"/>
    <property type="match status" value="1"/>
</dbReference>
<dbReference type="AlphaFoldDB" id="A0A3A8EL93"/>
<dbReference type="EMBL" id="RAXU01000003">
    <property type="protein sequence ID" value="RKG35385.1"/>
    <property type="molecule type" value="Genomic_DNA"/>
</dbReference>
<dbReference type="InterPro" id="IPR036388">
    <property type="entry name" value="WH-like_DNA-bd_sf"/>
</dbReference>
<dbReference type="Gene3D" id="1.10.10.10">
    <property type="entry name" value="Winged helix-like DNA-binding domain superfamily/Winged helix DNA-binding domain"/>
    <property type="match status" value="1"/>
</dbReference>
<dbReference type="RefSeq" id="WP_120369158.1">
    <property type="nucleotide sequence ID" value="NZ_BKYM01000006.1"/>
</dbReference>
<dbReference type="InterPro" id="IPR036390">
    <property type="entry name" value="WH_DNA-bd_sf"/>
</dbReference>
<feature type="domain" description="Transcription regulator PadR N-terminal" evidence="1">
    <location>
        <begin position="7"/>
        <end position="79"/>
    </location>
</feature>
<evidence type="ECO:0000259" key="2">
    <source>
        <dbReference type="Pfam" id="PF10400"/>
    </source>
</evidence>
<name>A0A3A8EL93_9GAMM</name>
<comment type="caution">
    <text evidence="3">The sequence shown here is derived from an EMBL/GenBank/DDBJ whole genome shotgun (WGS) entry which is preliminary data.</text>
</comment>
<reference evidence="3 4" key="1">
    <citation type="submission" date="2018-09" db="EMBL/GenBank/DDBJ databases">
        <title>The draft genome of Acinetobacter spp. strains.</title>
        <authorList>
            <person name="Qin J."/>
            <person name="Feng Y."/>
            <person name="Zong Z."/>
        </authorList>
    </citation>
    <scope>NUCLEOTIDE SEQUENCE [LARGE SCALE GENOMIC DNA]</scope>
    <source>
        <strain evidence="3 4">WCHAc060096</strain>
    </source>
</reference>
<dbReference type="PANTHER" id="PTHR43252">
    <property type="entry name" value="TRANSCRIPTIONAL REGULATOR YQJI"/>
    <property type="match status" value="1"/>
</dbReference>